<accession>A0A0H1R4E7</accession>
<dbReference type="OrthoDB" id="53248at2157"/>
<keyword evidence="4" id="KW-1185">Reference proteome</keyword>
<dbReference type="GO" id="GO:0005737">
    <property type="term" value="C:cytoplasm"/>
    <property type="evidence" value="ECO:0007669"/>
    <property type="project" value="TreeGrafter"/>
</dbReference>
<dbReference type="PANTHER" id="PTHR13420">
    <property type="entry name" value="UPF0235 PROTEIN C15ORF40"/>
    <property type="match status" value="1"/>
</dbReference>
<sequence length="105" mass="10737">MDTYADAVAETPHGVTIALDVTAGAKRSSFPAGYNEWRKSIKCQIAAPAVGGKANRAITDLLAETFGVPRADVSIVTGHTSSSKTVAIAGVSKSHALVRLNAAGT</sequence>
<dbReference type="RefSeq" id="WP_048184839.1">
    <property type="nucleotide sequence ID" value="NZ_JXOJ01000005.1"/>
</dbReference>
<gene>
    <name evidence="3" type="ORF">SZ63_09855</name>
</gene>
<organism evidence="3 4">
    <name type="scientific">Methanoculleus sediminis</name>
    <dbReference type="NCBI Taxonomy" id="1550566"/>
    <lineage>
        <taxon>Archaea</taxon>
        <taxon>Methanobacteriati</taxon>
        <taxon>Methanobacteriota</taxon>
        <taxon>Stenosarchaea group</taxon>
        <taxon>Methanomicrobia</taxon>
        <taxon>Methanomicrobiales</taxon>
        <taxon>Methanomicrobiaceae</taxon>
        <taxon>Methanoculleus</taxon>
    </lineage>
</organism>
<reference evidence="3 4" key="1">
    <citation type="journal article" date="2015" name="Int. J. Syst. Evol. Microbiol.">
        <title>Methanoculleus sediminis sp. nov., a methanogen from sediments near a submarine mud volcano.</title>
        <authorList>
            <person name="Chen S.C."/>
            <person name="Chen M.F."/>
            <person name="Lai M.C."/>
            <person name="Weng C.Y."/>
            <person name="Wu S.Y."/>
            <person name="Lin S."/>
            <person name="Yang T.F."/>
            <person name="Chen P.C."/>
        </authorList>
    </citation>
    <scope>NUCLEOTIDE SEQUENCE [LARGE SCALE GENOMIC DNA]</scope>
    <source>
        <strain evidence="3 4">S3Fa</strain>
    </source>
</reference>
<dbReference type="Proteomes" id="UP000035301">
    <property type="component" value="Unassembled WGS sequence"/>
</dbReference>
<evidence type="ECO:0000256" key="2">
    <source>
        <dbReference type="HAMAP-Rule" id="MF_00634"/>
    </source>
</evidence>
<comment type="similarity">
    <text evidence="1 2">Belongs to the UPF0235 family.</text>
</comment>
<dbReference type="InterPro" id="IPR036591">
    <property type="entry name" value="YggU-like_sf"/>
</dbReference>
<protein>
    <recommendedName>
        <fullName evidence="2">UPF0235 protein SZ63_09855</fullName>
    </recommendedName>
</protein>
<dbReference type="NCBIfam" id="TIGR00251">
    <property type="entry name" value="DUF167 family protein"/>
    <property type="match status" value="1"/>
</dbReference>
<dbReference type="STRING" id="1550566.SZ63_09855"/>
<dbReference type="SMART" id="SM01152">
    <property type="entry name" value="DUF167"/>
    <property type="match status" value="1"/>
</dbReference>
<evidence type="ECO:0000313" key="3">
    <source>
        <dbReference type="EMBL" id="KLK87597.1"/>
    </source>
</evidence>
<dbReference type="PANTHER" id="PTHR13420:SF7">
    <property type="entry name" value="UPF0235 PROTEIN C15ORF40"/>
    <property type="match status" value="1"/>
</dbReference>
<name>A0A0H1R4E7_9EURY</name>
<dbReference type="SUPFAM" id="SSF69786">
    <property type="entry name" value="YggU-like"/>
    <property type="match status" value="1"/>
</dbReference>
<comment type="caution">
    <text evidence="3">The sequence shown here is derived from an EMBL/GenBank/DDBJ whole genome shotgun (WGS) entry which is preliminary data.</text>
</comment>
<dbReference type="Pfam" id="PF02594">
    <property type="entry name" value="DUF167"/>
    <property type="match status" value="1"/>
</dbReference>
<evidence type="ECO:0000313" key="4">
    <source>
        <dbReference type="Proteomes" id="UP000035301"/>
    </source>
</evidence>
<dbReference type="PATRIC" id="fig|1550566.3.peg.2146"/>
<dbReference type="Gene3D" id="3.30.1200.10">
    <property type="entry name" value="YggU-like"/>
    <property type="match status" value="1"/>
</dbReference>
<evidence type="ECO:0000256" key="1">
    <source>
        <dbReference type="ARBA" id="ARBA00010364"/>
    </source>
</evidence>
<proteinExistence type="inferred from homology"/>
<dbReference type="InterPro" id="IPR003746">
    <property type="entry name" value="DUF167"/>
</dbReference>
<dbReference type="AlphaFoldDB" id="A0A0H1R4E7"/>
<dbReference type="EMBL" id="JXOJ01000005">
    <property type="protein sequence ID" value="KLK87597.1"/>
    <property type="molecule type" value="Genomic_DNA"/>
</dbReference>
<dbReference type="HAMAP" id="MF_00634">
    <property type="entry name" value="UPF0235"/>
    <property type="match status" value="1"/>
</dbReference>